<reference evidence="5" key="1">
    <citation type="submission" date="2023-08" db="EMBL/GenBank/DDBJ databases">
        <title>Reference Genome Resource for the Citrus Pathogen Phytophthora citrophthora.</title>
        <authorList>
            <person name="Moller H."/>
            <person name="Coetzee B."/>
            <person name="Rose L.J."/>
            <person name="Van Niekerk J.M."/>
        </authorList>
    </citation>
    <scope>NUCLEOTIDE SEQUENCE</scope>
    <source>
        <strain evidence="5">STE-U-9442</strain>
    </source>
</reference>
<organism evidence="5 6">
    <name type="scientific">Phytophthora citrophthora</name>
    <dbReference type="NCBI Taxonomy" id="4793"/>
    <lineage>
        <taxon>Eukaryota</taxon>
        <taxon>Sar</taxon>
        <taxon>Stramenopiles</taxon>
        <taxon>Oomycota</taxon>
        <taxon>Peronosporomycetes</taxon>
        <taxon>Peronosporales</taxon>
        <taxon>Peronosporaceae</taxon>
        <taxon>Phytophthora</taxon>
    </lineage>
</organism>
<evidence type="ECO:0000256" key="2">
    <source>
        <dbReference type="ARBA" id="ARBA00004613"/>
    </source>
</evidence>
<protein>
    <recommendedName>
        <fullName evidence="4">Crinkler effector protein N-terminal domain-containing protein</fullName>
    </recommendedName>
</protein>
<feature type="domain" description="Crinkler effector protein N-terminal" evidence="4">
    <location>
        <begin position="6"/>
        <end position="112"/>
    </location>
</feature>
<dbReference type="AlphaFoldDB" id="A0AAD9GS00"/>
<evidence type="ECO:0000313" key="6">
    <source>
        <dbReference type="Proteomes" id="UP001259832"/>
    </source>
</evidence>
<keyword evidence="3" id="KW-0964">Secreted</keyword>
<comment type="subcellular location">
    <subcellularLocation>
        <location evidence="1">Host cell</location>
    </subcellularLocation>
    <subcellularLocation>
        <location evidence="2">Secreted</location>
    </subcellularLocation>
</comment>
<comment type="caution">
    <text evidence="5">The sequence shown here is derived from an EMBL/GenBank/DDBJ whole genome shotgun (WGS) entry which is preliminary data.</text>
</comment>
<dbReference type="EMBL" id="JASMQC010000007">
    <property type="protein sequence ID" value="KAK1943949.1"/>
    <property type="molecule type" value="Genomic_DNA"/>
</dbReference>
<evidence type="ECO:0000256" key="1">
    <source>
        <dbReference type="ARBA" id="ARBA00004340"/>
    </source>
</evidence>
<accession>A0AAD9GS00</accession>
<sequence length="215" mass="24828">MKLRCGEGILFSIEIEHDAEVEALRQAMYDYQHYYECFSLPPSALRLYLAGAKEGKETKWLQLDCHVKDFLRGGVSTAFEELLPFCSLNEDYNDFFGGDFQPGWQDIHVLVELPSVEVVMRSSWWLVTGLAKNALCTYEVRSRLYRLADEKLGYYDPANVPSDNKVLAFWYTNNNLQIRVLFKKGECVHLLNSSECEDNQLTVYAEEHALRFQSA</sequence>
<proteinExistence type="predicted"/>
<evidence type="ECO:0000313" key="5">
    <source>
        <dbReference type="EMBL" id="KAK1943949.1"/>
    </source>
</evidence>
<evidence type="ECO:0000256" key="3">
    <source>
        <dbReference type="ARBA" id="ARBA00022525"/>
    </source>
</evidence>
<dbReference type="InterPro" id="IPR045379">
    <property type="entry name" value="Crinkler_N"/>
</dbReference>
<dbReference type="GO" id="GO:0043657">
    <property type="term" value="C:host cell"/>
    <property type="evidence" value="ECO:0007669"/>
    <property type="project" value="UniProtKB-SubCell"/>
</dbReference>
<keyword evidence="6" id="KW-1185">Reference proteome</keyword>
<evidence type="ECO:0000259" key="4">
    <source>
        <dbReference type="Pfam" id="PF20147"/>
    </source>
</evidence>
<dbReference type="Proteomes" id="UP001259832">
    <property type="component" value="Unassembled WGS sequence"/>
</dbReference>
<gene>
    <name evidence="5" type="ORF">P3T76_005345</name>
</gene>
<name>A0AAD9GS00_9STRA</name>
<dbReference type="Pfam" id="PF20147">
    <property type="entry name" value="Crinkler"/>
    <property type="match status" value="1"/>
</dbReference>
<dbReference type="GO" id="GO:0005576">
    <property type="term" value="C:extracellular region"/>
    <property type="evidence" value="ECO:0007669"/>
    <property type="project" value="UniProtKB-SubCell"/>
</dbReference>